<keyword evidence="6" id="KW-1185">Reference proteome</keyword>
<dbReference type="InterPro" id="IPR029036">
    <property type="entry name" value="P5CR_dimer"/>
</dbReference>
<evidence type="ECO:0000259" key="4">
    <source>
        <dbReference type="Pfam" id="PF14748"/>
    </source>
</evidence>
<dbReference type="InterPro" id="IPR036291">
    <property type="entry name" value="NAD(P)-bd_dom_sf"/>
</dbReference>
<dbReference type="PANTHER" id="PTHR11645">
    <property type="entry name" value="PYRROLINE-5-CARBOXYLATE REDUCTASE"/>
    <property type="match status" value="1"/>
</dbReference>
<gene>
    <name evidence="5" type="ORF">H8699_09260</name>
</gene>
<dbReference type="InterPro" id="IPR008927">
    <property type="entry name" value="6-PGluconate_DH-like_C_sf"/>
</dbReference>
<dbReference type="PANTHER" id="PTHR11645:SF53">
    <property type="entry name" value="PYRROLINE-5-CARBOXYLATE REDUCTASE 3"/>
    <property type="match status" value="1"/>
</dbReference>
<name>A0A926D0P8_9FIRM</name>
<comment type="caution">
    <text evidence="5">The sequence shown here is derived from an EMBL/GenBank/DDBJ whole genome shotgun (WGS) entry which is preliminary data.</text>
</comment>
<evidence type="ECO:0000256" key="2">
    <source>
        <dbReference type="PIRSR" id="PIRSR000193-1"/>
    </source>
</evidence>
<evidence type="ECO:0000259" key="3">
    <source>
        <dbReference type="Pfam" id="PF03807"/>
    </source>
</evidence>
<dbReference type="SUPFAM" id="SSF51735">
    <property type="entry name" value="NAD(P)-binding Rossmann-fold domains"/>
    <property type="match status" value="1"/>
</dbReference>
<sequence>MKSIGIIGLGSMGGMMLDRFIAGGTPAGNICAATHNPQKLAQFAARYPGLKTGSNLEAAKSDIVFICVEPGQFKDVLLEILPALSESSHIGNIASTVTIANVESLIPCKVTKLVPTITSKVGRGVTLVSYNDKITPQDKQDISGLFAAFGELQELPEGDLAYATELTSCGPGLYAYILGQIASAAQKYTDTVGEAEIRRWLMETFAGTIALAEATDMTFDEIVSGVATRGGITEEGVRAMADMNLNAVFDAMFRRTLEKRARNEEKTNSMYEAPKQ</sequence>
<comment type="similarity">
    <text evidence="1">Belongs to the pyrroline-5-carboxylate reductase family.</text>
</comment>
<proteinExistence type="inferred from homology"/>
<dbReference type="Pfam" id="PF14748">
    <property type="entry name" value="P5CR_dimer"/>
    <property type="match status" value="1"/>
</dbReference>
<dbReference type="GO" id="GO:0004735">
    <property type="term" value="F:pyrroline-5-carboxylate reductase activity"/>
    <property type="evidence" value="ECO:0007669"/>
    <property type="project" value="InterPro"/>
</dbReference>
<dbReference type="GO" id="GO:0055129">
    <property type="term" value="P:L-proline biosynthetic process"/>
    <property type="evidence" value="ECO:0007669"/>
    <property type="project" value="TreeGrafter"/>
</dbReference>
<dbReference type="SUPFAM" id="SSF48179">
    <property type="entry name" value="6-phosphogluconate dehydrogenase C-terminal domain-like"/>
    <property type="match status" value="1"/>
</dbReference>
<evidence type="ECO:0000313" key="6">
    <source>
        <dbReference type="Proteomes" id="UP000654279"/>
    </source>
</evidence>
<dbReference type="InterPro" id="IPR028939">
    <property type="entry name" value="P5C_Rdtase_cat_N"/>
</dbReference>
<feature type="domain" description="Pyrroline-5-carboxylate reductase dimerisation" evidence="4">
    <location>
        <begin position="159"/>
        <end position="260"/>
    </location>
</feature>
<evidence type="ECO:0000313" key="5">
    <source>
        <dbReference type="EMBL" id="MBC8529613.1"/>
    </source>
</evidence>
<dbReference type="EMBL" id="JACRSO010000003">
    <property type="protein sequence ID" value="MBC8529613.1"/>
    <property type="molecule type" value="Genomic_DNA"/>
</dbReference>
<dbReference type="Gene3D" id="1.10.3730.10">
    <property type="entry name" value="ProC C-terminal domain-like"/>
    <property type="match status" value="1"/>
</dbReference>
<dbReference type="InterPro" id="IPR000304">
    <property type="entry name" value="Pyrroline-COOH_reductase"/>
</dbReference>
<protein>
    <submittedName>
        <fullName evidence="5">NAD(P)-binding domain-containing protein</fullName>
    </submittedName>
</protein>
<evidence type="ECO:0000256" key="1">
    <source>
        <dbReference type="ARBA" id="ARBA00005525"/>
    </source>
</evidence>
<feature type="domain" description="Pyrroline-5-carboxylate reductase catalytic N-terminal" evidence="3">
    <location>
        <begin position="4"/>
        <end position="83"/>
    </location>
</feature>
<dbReference type="PIRSF" id="PIRSF000193">
    <property type="entry name" value="Pyrrol-5-carb_rd"/>
    <property type="match status" value="1"/>
</dbReference>
<reference evidence="5" key="1">
    <citation type="submission" date="2020-08" db="EMBL/GenBank/DDBJ databases">
        <title>Genome public.</title>
        <authorList>
            <person name="Liu C."/>
            <person name="Sun Q."/>
        </authorList>
    </citation>
    <scope>NUCLEOTIDE SEQUENCE</scope>
    <source>
        <strain evidence="5">NSJ-44</strain>
    </source>
</reference>
<keyword evidence="2" id="KW-0521">NADP</keyword>
<feature type="binding site" evidence="2">
    <location>
        <position position="34"/>
    </location>
    <ligand>
        <name>NADP(+)</name>
        <dbReference type="ChEBI" id="CHEBI:58349"/>
    </ligand>
</feature>
<organism evidence="5 6">
    <name type="scientific">Luoshenia tenuis</name>
    <dbReference type="NCBI Taxonomy" id="2763654"/>
    <lineage>
        <taxon>Bacteria</taxon>
        <taxon>Bacillati</taxon>
        <taxon>Bacillota</taxon>
        <taxon>Clostridia</taxon>
        <taxon>Christensenellales</taxon>
        <taxon>Christensenellaceae</taxon>
        <taxon>Luoshenia</taxon>
    </lineage>
</organism>
<dbReference type="AlphaFoldDB" id="A0A926D0P8"/>
<accession>A0A926D0P8</accession>
<dbReference type="Pfam" id="PF03807">
    <property type="entry name" value="F420_oxidored"/>
    <property type="match status" value="1"/>
</dbReference>
<dbReference type="Gene3D" id="3.40.50.720">
    <property type="entry name" value="NAD(P)-binding Rossmann-like Domain"/>
    <property type="match status" value="1"/>
</dbReference>
<feature type="binding site" evidence="2">
    <location>
        <begin position="7"/>
        <end position="12"/>
    </location>
    <ligand>
        <name>NADP(+)</name>
        <dbReference type="ChEBI" id="CHEBI:58349"/>
    </ligand>
</feature>
<dbReference type="Proteomes" id="UP000654279">
    <property type="component" value="Unassembled WGS sequence"/>
</dbReference>
<feature type="binding site" evidence="2">
    <location>
        <position position="55"/>
    </location>
    <ligand>
        <name>NADPH</name>
        <dbReference type="ChEBI" id="CHEBI:57783"/>
    </ligand>
</feature>
<dbReference type="RefSeq" id="WP_249285430.1">
    <property type="nucleotide sequence ID" value="NZ_JACRSO010000003.1"/>
</dbReference>